<evidence type="ECO:0000256" key="1">
    <source>
        <dbReference type="ARBA" id="ARBA00022722"/>
    </source>
</evidence>
<dbReference type="InterPro" id="IPR002711">
    <property type="entry name" value="HNH"/>
</dbReference>
<keyword evidence="6" id="KW-0255">Endonuclease</keyword>
<feature type="domain" description="HNH nuclease" evidence="5">
    <location>
        <begin position="53"/>
        <end position="106"/>
    </location>
</feature>
<dbReference type="GO" id="GO:0004519">
    <property type="term" value="F:endonuclease activity"/>
    <property type="evidence" value="ECO:0007669"/>
    <property type="project" value="UniProtKB-KW"/>
</dbReference>
<evidence type="ECO:0000259" key="5">
    <source>
        <dbReference type="SMART" id="SM00507"/>
    </source>
</evidence>
<dbReference type="PANTHER" id="PTHR41286:SF1">
    <property type="entry name" value="HNH NUCLEASE YAJD-RELATED"/>
    <property type="match status" value="1"/>
</dbReference>
<dbReference type="Gene3D" id="1.10.30.50">
    <property type="match status" value="1"/>
</dbReference>
<evidence type="ECO:0000256" key="4">
    <source>
        <dbReference type="ARBA" id="ARBA00040194"/>
    </source>
</evidence>
<dbReference type="RefSeq" id="WP_128521281.1">
    <property type="nucleotide sequence ID" value="NZ_RJQC01000006.1"/>
</dbReference>
<dbReference type="Proteomes" id="UP000276568">
    <property type="component" value="Unassembled WGS sequence"/>
</dbReference>
<dbReference type="GO" id="GO:0016787">
    <property type="term" value="F:hydrolase activity"/>
    <property type="evidence" value="ECO:0007669"/>
    <property type="project" value="UniProtKB-KW"/>
</dbReference>
<dbReference type="InterPro" id="IPR044925">
    <property type="entry name" value="His-Me_finger_sf"/>
</dbReference>
<accession>A0A3N0HXX3</accession>
<gene>
    <name evidence="6" type="ORF">EDX97_11510</name>
</gene>
<reference evidence="6 7" key="1">
    <citation type="submission" date="2018-11" db="EMBL/GenBank/DDBJ databases">
        <title>Clostridium sp. nov., a member of the family Erysipelotrichaceae isolated from pig faeces.</title>
        <authorList>
            <person name="Chang Y.-H."/>
        </authorList>
    </citation>
    <scope>NUCLEOTIDE SEQUENCE [LARGE SCALE GENOMIC DNA]</scope>
    <source>
        <strain evidence="6 7">YH-panp20</strain>
    </source>
</reference>
<keyword evidence="7" id="KW-1185">Reference proteome</keyword>
<evidence type="ECO:0000313" key="6">
    <source>
        <dbReference type="EMBL" id="RNM29040.1"/>
    </source>
</evidence>
<dbReference type="SMART" id="SM00507">
    <property type="entry name" value="HNHc"/>
    <property type="match status" value="1"/>
</dbReference>
<comment type="caution">
    <text evidence="6">The sequence shown here is derived from an EMBL/GenBank/DDBJ whole genome shotgun (WGS) entry which is preliminary data.</text>
</comment>
<dbReference type="GO" id="GO:0005829">
    <property type="term" value="C:cytosol"/>
    <property type="evidence" value="ECO:0007669"/>
    <property type="project" value="TreeGrafter"/>
</dbReference>
<dbReference type="SUPFAM" id="SSF54060">
    <property type="entry name" value="His-Me finger endonucleases"/>
    <property type="match status" value="1"/>
</dbReference>
<dbReference type="InterPro" id="IPR003615">
    <property type="entry name" value="HNH_nuc"/>
</dbReference>
<name>A0A3N0HXX3_9FIRM</name>
<comment type="similarity">
    <text evidence="3">Belongs to the HNH nuclease family.</text>
</comment>
<keyword evidence="1" id="KW-0540">Nuclease</keyword>
<dbReference type="OrthoDB" id="9779761at2"/>
<evidence type="ECO:0000256" key="3">
    <source>
        <dbReference type="ARBA" id="ARBA00038412"/>
    </source>
</evidence>
<dbReference type="Pfam" id="PF01844">
    <property type="entry name" value="HNH"/>
    <property type="match status" value="1"/>
</dbReference>
<dbReference type="PANTHER" id="PTHR41286">
    <property type="entry name" value="HNH NUCLEASE YAJD-RELATED"/>
    <property type="match status" value="1"/>
</dbReference>
<proteinExistence type="inferred from homology"/>
<dbReference type="GO" id="GO:0008270">
    <property type="term" value="F:zinc ion binding"/>
    <property type="evidence" value="ECO:0007669"/>
    <property type="project" value="InterPro"/>
</dbReference>
<organism evidence="6 7">
    <name type="scientific">Absicoccus porci</name>
    <dbReference type="NCBI Taxonomy" id="2486576"/>
    <lineage>
        <taxon>Bacteria</taxon>
        <taxon>Bacillati</taxon>
        <taxon>Bacillota</taxon>
        <taxon>Erysipelotrichia</taxon>
        <taxon>Erysipelotrichales</taxon>
        <taxon>Erysipelotrichaceae</taxon>
        <taxon>Absicoccus</taxon>
    </lineage>
</organism>
<dbReference type="CDD" id="cd00085">
    <property type="entry name" value="HNHc"/>
    <property type="match status" value="1"/>
</dbReference>
<dbReference type="EMBL" id="RJQC01000006">
    <property type="protein sequence ID" value="RNM29040.1"/>
    <property type="molecule type" value="Genomic_DNA"/>
</dbReference>
<evidence type="ECO:0000313" key="7">
    <source>
        <dbReference type="Proteomes" id="UP000276568"/>
    </source>
</evidence>
<evidence type="ECO:0000256" key="2">
    <source>
        <dbReference type="ARBA" id="ARBA00022801"/>
    </source>
</evidence>
<keyword evidence="2" id="KW-0378">Hydrolase</keyword>
<dbReference type="AlphaFoldDB" id="A0A3N0HXX3"/>
<sequence length="119" mass="13907">MPRKPKRPCSYPGCPNLTDGRFCEEHAKLEAKRYERYDRDPATKRRYGRAWKRIRDSYAAAHPLCEVCLEKGVYTPTEEIHHIKPLSQGGTHDRDNLMALCKACHARIHAEHGDRWHNQ</sequence>
<protein>
    <recommendedName>
        <fullName evidence="4">Putative HNH nuclease YajD</fullName>
    </recommendedName>
</protein>
<dbReference type="GO" id="GO:0003676">
    <property type="term" value="F:nucleic acid binding"/>
    <property type="evidence" value="ECO:0007669"/>
    <property type="project" value="InterPro"/>
</dbReference>